<evidence type="ECO:0008006" key="4">
    <source>
        <dbReference type="Google" id="ProtNLM"/>
    </source>
</evidence>
<dbReference type="InterPro" id="IPR001447">
    <property type="entry name" value="Arylamine_N-AcTrfase"/>
</dbReference>
<evidence type="ECO:0000256" key="1">
    <source>
        <dbReference type="ARBA" id="ARBA00006547"/>
    </source>
</evidence>
<proteinExistence type="inferred from homology"/>
<protein>
    <recommendedName>
        <fullName evidence="4">N-hydroxyarylamine O-acetyltransferase</fullName>
    </recommendedName>
</protein>
<comment type="caution">
    <text evidence="2">The sequence shown here is derived from an EMBL/GenBank/DDBJ whole genome shotgun (WGS) entry which is preliminary data.</text>
</comment>
<dbReference type="PANTHER" id="PTHR11786:SF0">
    <property type="entry name" value="ARYLAMINE N-ACETYLTRANSFERASE 4-RELATED"/>
    <property type="match status" value="1"/>
</dbReference>
<dbReference type="InterPro" id="IPR053710">
    <property type="entry name" value="Arylamine_NAT_domain_sf"/>
</dbReference>
<dbReference type="Pfam" id="PF00797">
    <property type="entry name" value="Acetyltransf_2"/>
    <property type="match status" value="1"/>
</dbReference>
<dbReference type="SUPFAM" id="SSF54001">
    <property type="entry name" value="Cysteine proteinases"/>
    <property type="match status" value="1"/>
</dbReference>
<dbReference type="PANTHER" id="PTHR11786">
    <property type="entry name" value="N-HYDROXYARYLAMINE O-ACETYLTRANSFERASE"/>
    <property type="match status" value="1"/>
</dbReference>
<sequence>MLVSRACWSQYCRRSLRCRSEADTAPNGGGHMTHASLLSRYAKRLVLSDSVPGLRRRAQGSYAQIVDLLDEILVAHTHAICFENLDVTAFRARGDLKAVAIDVDGAADKLLTDGRGGYCHEHAALIRGVVTELGLSAHPILARVHLGDGQTAPGALTHQATIVDLDGRRLLIDPGFGGGTPEAALELSESAAARMTPHGEHRLVPVRTALTPQLRADSDWVLQSRTRDDQEFRTVYAFSEVPRQQMDLELANWFTSTKPGSRFTGPPILALPLPDGGRVTLEGRRLRRTIGGARPDRQERTLADAAEFAEVLSTDFRLDLDRDFTDLVWGATAET</sequence>
<accession>A0A2A3X5H5</accession>
<dbReference type="EMBL" id="NRGX01000001">
    <property type="protein sequence ID" value="PCC18757.1"/>
    <property type="molecule type" value="Genomic_DNA"/>
</dbReference>
<dbReference type="Gene3D" id="3.30.2140.20">
    <property type="match status" value="1"/>
</dbReference>
<organism evidence="2 3">
    <name type="scientific">Brevibacterium aurantiacum</name>
    <dbReference type="NCBI Taxonomy" id="273384"/>
    <lineage>
        <taxon>Bacteria</taxon>
        <taxon>Bacillati</taxon>
        <taxon>Actinomycetota</taxon>
        <taxon>Actinomycetes</taxon>
        <taxon>Micrococcales</taxon>
        <taxon>Brevibacteriaceae</taxon>
        <taxon>Brevibacterium</taxon>
    </lineage>
</organism>
<evidence type="ECO:0000313" key="2">
    <source>
        <dbReference type="EMBL" id="PCC18757.1"/>
    </source>
</evidence>
<name>A0A2A3X5H5_BREAU</name>
<reference evidence="2 3" key="1">
    <citation type="journal article" date="2017" name="Elife">
        <title>Extensive horizontal gene transfer in cheese-associated bacteria.</title>
        <authorList>
            <person name="Bonham K.S."/>
            <person name="Wolfe B.E."/>
            <person name="Dutton R.J."/>
        </authorList>
    </citation>
    <scope>NUCLEOTIDE SEQUENCE [LARGE SCALE GENOMIC DNA]</scope>
    <source>
        <strain evidence="2 3">JB5</strain>
    </source>
</reference>
<dbReference type="Proteomes" id="UP000218377">
    <property type="component" value="Unassembled WGS sequence"/>
</dbReference>
<dbReference type="InterPro" id="IPR038765">
    <property type="entry name" value="Papain-like_cys_pep_sf"/>
</dbReference>
<evidence type="ECO:0000313" key="3">
    <source>
        <dbReference type="Proteomes" id="UP000218377"/>
    </source>
</evidence>
<gene>
    <name evidence="2" type="ORF">CIK79_10955</name>
</gene>
<comment type="similarity">
    <text evidence="1">Belongs to the arylamine N-acetyltransferase family.</text>
</comment>
<dbReference type="AlphaFoldDB" id="A0A2A3X5H5"/>
<dbReference type="GO" id="GO:0016407">
    <property type="term" value="F:acetyltransferase activity"/>
    <property type="evidence" value="ECO:0007669"/>
    <property type="project" value="InterPro"/>
</dbReference>